<dbReference type="AlphaFoldDB" id="A0A8T0W3I6"/>
<name>A0A8T0W3I6_PANVG</name>
<evidence type="ECO:0000256" key="1">
    <source>
        <dbReference type="SAM" id="SignalP"/>
    </source>
</evidence>
<feature type="chain" id="PRO_5035769664" description="Secreted protein" evidence="1">
    <location>
        <begin position="25"/>
        <end position="93"/>
    </location>
</feature>
<protein>
    <recommendedName>
        <fullName evidence="4">Secreted protein</fullName>
    </recommendedName>
</protein>
<comment type="caution">
    <text evidence="2">The sequence shown here is derived from an EMBL/GenBank/DDBJ whole genome shotgun (WGS) entry which is preliminary data.</text>
</comment>
<keyword evidence="1" id="KW-0732">Signal</keyword>
<dbReference type="EMBL" id="CM029039">
    <property type="protein sequence ID" value="KAG2639944.1"/>
    <property type="molecule type" value="Genomic_DNA"/>
</dbReference>
<feature type="signal peptide" evidence="1">
    <location>
        <begin position="1"/>
        <end position="24"/>
    </location>
</feature>
<keyword evidence="3" id="KW-1185">Reference proteome</keyword>
<gene>
    <name evidence="2" type="ORF">PVAP13_2KG035516</name>
</gene>
<evidence type="ECO:0000313" key="2">
    <source>
        <dbReference type="EMBL" id="KAG2639944.1"/>
    </source>
</evidence>
<evidence type="ECO:0000313" key="3">
    <source>
        <dbReference type="Proteomes" id="UP000823388"/>
    </source>
</evidence>
<organism evidence="2 3">
    <name type="scientific">Panicum virgatum</name>
    <name type="common">Blackwell switchgrass</name>
    <dbReference type="NCBI Taxonomy" id="38727"/>
    <lineage>
        <taxon>Eukaryota</taxon>
        <taxon>Viridiplantae</taxon>
        <taxon>Streptophyta</taxon>
        <taxon>Embryophyta</taxon>
        <taxon>Tracheophyta</taxon>
        <taxon>Spermatophyta</taxon>
        <taxon>Magnoliopsida</taxon>
        <taxon>Liliopsida</taxon>
        <taxon>Poales</taxon>
        <taxon>Poaceae</taxon>
        <taxon>PACMAD clade</taxon>
        <taxon>Panicoideae</taxon>
        <taxon>Panicodae</taxon>
        <taxon>Paniceae</taxon>
        <taxon>Panicinae</taxon>
        <taxon>Panicum</taxon>
        <taxon>Panicum sect. Hiantes</taxon>
    </lineage>
</organism>
<reference evidence="2" key="1">
    <citation type="submission" date="2020-05" db="EMBL/GenBank/DDBJ databases">
        <title>WGS assembly of Panicum virgatum.</title>
        <authorList>
            <person name="Lovell J.T."/>
            <person name="Jenkins J."/>
            <person name="Shu S."/>
            <person name="Juenger T.E."/>
            <person name="Schmutz J."/>
        </authorList>
    </citation>
    <scope>NUCLEOTIDE SEQUENCE</scope>
    <source>
        <strain evidence="2">AP13</strain>
    </source>
</reference>
<accession>A0A8T0W3I6</accession>
<evidence type="ECO:0008006" key="4">
    <source>
        <dbReference type="Google" id="ProtNLM"/>
    </source>
</evidence>
<sequence length="93" mass="9886">MMVNMIVVATSAAISATMPVPAVALRVVGPNLRRLLSHSPAERLMLRLHASLQRCCRVDSGLLAPLLGVSNAQPLQRRVGCLGWCGICIVGQV</sequence>
<proteinExistence type="predicted"/>
<dbReference type="Proteomes" id="UP000823388">
    <property type="component" value="Chromosome 2K"/>
</dbReference>